<proteinExistence type="predicted"/>
<dbReference type="EMBL" id="CAMPGE010001263">
    <property type="protein sequence ID" value="CAI2360043.1"/>
    <property type="molecule type" value="Genomic_DNA"/>
</dbReference>
<evidence type="ECO:0000313" key="1">
    <source>
        <dbReference type="EMBL" id="CAI2360043.1"/>
    </source>
</evidence>
<comment type="caution">
    <text evidence="1">The sequence shown here is derived from an EMBL/GenBank/DDBJ whole genome shotgun (WGS) entry which is preliminary data.</text>
</comment>
<name>A0AAD1X1W6_EUPCR</name>
<reference evidence="1" key="1">
    <citation type="submission" date="2023-07" db="EMBL/GenBank/DDBJ databases">
        <authorList>
            <consortium name="AG Swart"/>
            <person name="Singh M."/>
            <person name="Singh A."/>
            <person name="Seah K."/>
            <person name="Emmerich C."/>
        </authorList>
    </citation>
    <scope>NUCLEOTIDE SEQUENCE</scope>
    <source>
        <strain evidence="1">DP1</strain>
    </source>
</reference>
<organism evidence="1 2">
    <name type="scientific">Euplotes crassus</name>
    <dbReference type="NCBI Taxonomy" id="5936"/>
    <lineage>
        <taxon>Eukaryota</taxon>
        <taxon>Sar</taxon>
        <taxon>Alveolata</taxon>
        <taxon>Ciliophora</taxon>
        <taxon>Intramacronucleata</taxon>
        <taxon>Spirotrichea</taxon>
        <taxon>Hypotrichia</taxon>
        <taxon>Euplotida</taxon>
        <taxon>Euplotidae</taxon>
        <taxon>Moneuplotes</taxon>
    </lineage>
</organism>
<accession>A0AAD1X1W6</accession>
<dbReference type="AlphaFoldDB" id="A0AAD1X1W6"/>
<sequence>MESEDQIAQEKHGRRISLEKSILVESITQEYERCCCIQYNIFPEKIKARLLDPESDDYCINDCLVMVFNLPKYMNLMKKLTFLQFFNVNKVELYLSKMKNKHILNFVDFSFPNKTNELYTSANRLMKLNRATYFNSFVRINSKVTQRVLFKFFYLSLYQLKRLVAAYRHVKRLDLLFCKLSIPTVPDFSKVLTNCQIQEICLLGTGGKSYSNWGDHPEEFKHLIQGFSTSLDLRLSLREVSILNCEIKKDETQKIFAYNQLEGVKINGGS</sequence>
<evidence type="ECO:0000313" key="2">
    <source>
        <dbReference type="Proteomes" id="UP001295684"/>
    </source>
</evidence>
<protein>
    <submittedName>
        <fullName evidence="1">Uncharacterized protein</fullName>
    </submittedName>
</protein>
<gene>
    <name evidence="1" type="ORF">ECRASSUSDP1_LOCUS1339</name>
</gene>
<keyword evidence="2" id="KW-1185">Reference proteome</keyword>
<dbReference type="Proteomes" id="UP001295684">
    <property type="component" value="Unassembled WGS sequence"/>
</dbReference>